<sequence length="93" mass="10125">MVLSCSRRLVDMDVTVAVDAAAVGVTVYVAVYVGSNDDDGYVAVAAAVVNQLSLAHGVETHDVVSVYNRYSPYHGRSSERLEEYRPYLVSCRP</sequence>
<reference evidence="1" key="2">
    <citation type="submission" date="2021-01" db="EMBL/GenBank/DDBJ databases">
        <authorList>
            <person name="Schikora-Tamarit M.A."/>
        </authorList>
    </citation>
    <scope>NUCLEOTIDE SEQUENCE</scope>
    <source>
        <strain evidence="1">CBS2887</strain>
    </source>
</reference>
<name>A0A9P8Q5W2_WICPI</name>
<dbReference type="EMBL" id="JAEUBG010002352">
    <property type="protein sequence ID" value="KAH3684728.1"/>
    <property type="molecule type" value="Genomic_DNA"/>
</dbReference>
<evidence type="ECO:0000313" key="1">
    <source>
        <dbReference type="EMBL" id="KAH3684728.1"/>
    </source>
</evidence>
<comment type="caution">
    <text evidence="1">The sequence shown here is derived from an EMBL/GenBank/DDBJ whole genome shotgun (WGS) entry which is preliminary data.</text>
</comment>
<proteinExistence type="predicted"/>
<dbReference type="AlphaFoldDB" id="A0A9P8Q5W2"/>
<keyword evidence="2" id="KW-1185">Reference proteome</keyword>
<accession>A0A9P8Q5W2</accession>
<reference evidence="1" key="1">
    <citation type="journal article" date="2021" name="Open Biol.">
        <title>Shared evolutionary footprints suggest mitochondrial oxidative damage underlies multiple complex I losses in fungi.</title>
        <authorList>
            <person name="Schikora-Tamarit M.A."/>
            <person name="Marcet-Houben M."/>
            <person name="Nosek J."/>
            <person name="Gabaldon T."/>
        </authorList>
    </citation>
    <scope>NUCLEOTIDE SEQUENCE</scope>
    <source>
        <strain evidence="1">CBS2887</strain>
    </source>
</reference>
<dbReference type="Proteomes" id="UP000774326">
    <property type="component" value="Unassembled WGS sequence"/>
</dbReference>
<protein>
    <submittedName>
        <fullName evidence="1">Uncharacterized protein</fullName>
    </submittedName>
</protein>
<organism evidence="1 2">
    <name type="scientific">Wickerhamomyces pijperi</name>
    <name type="common">Yeast</name>
    <name type="synonym">Pichia pijperi</name>
    <dbReference type="NCBI Taxonomy" id="599730"/>
    <lineage>
        <taxon>Eukaryota</taxon>
        <taxon>Fungi</taxon>
        <taxon>Dikarya</taxon>
        <taxon>Ascomycota</taxon>
        <taxon>Saccharomycotina</taxon>
        <taxon>Saccharomycetes</taxon>
        <taxon>Phaffomycetales</taxon>
        <taxon>Wickerhamomycetaceae</taxon>
        <taxon>Wickerhamomyces</taxon>
    </lineage>
</organism>
<evidence type="ECO:0000313" key="2">
    <source>
        <dbReference type="Proteomes" id="UP000774326"/>
    </source>
</evidence>
<gene>
    <name evidence="1" type="ORF">WICPIJ_004314</name>
</gene>